<evidence type="ECO:0000313" key="3">
    <source>
        <dbReference type="EMBL" id="PIK37738.1"/>
    </source>
</evidence>
<dbReference type="GO" id="GO:0005576">
    <property type="term" value="C:extracellular region"/>
    <property type="evidence" value="ECO:0007669"/>
    <property type="project" value="InterPro"/>
</dbReference>
<name>A0A2G8JPW2_STIJA</name>
<dbReference type="Pfam" id="PF05461">
    <property type="entry name" value="ApoL"/>
    <property type="match status" value="1"/>
</dbReference>
<dbReference type="EMBL" id="MRZV01001459">
    <property type="protein sequence ID" value="PIK37738.1"/>
    <property type="molecule type" value="Genomic_DNA"/>
</dbReference>
<dbReference type="GO" id="GO:0008289">
    <property type="term" value="F:lipid binding"/>
    <property type="evidence" value="ECO:0007669"/>
    <property type="project" value="InterPro"/>
</dbReference>
<protein>
    <submittedName>
        <fullName evidence="3">Uncharacterized protein</fullName>
    </submittedName>
</protein>
<dbReference type="InterPro" id="IPR008405">
    <property type="entry name" value="ApoL"/>
</dbReference>
<keyword evidence="2" id="KW-0812">Transmembrane</keyword>
<organism evidence="3 4">
    <name type="scientific">Stichopus japonicus</name>
    <name type="common">Sea cucumber</name>
    <dbReference type="NCBI Taxonomy" id="307972"/>
    <lineage>
        <taxon>Eukaryota</taxon>
        <taxon>Metazoa</taxon>
        <taxon>Echinodermata</taxon>
        <taxon>Eleutherozoa</taxon>
        <taxon>Echinozoa</taxon>
        <taxon>Holothuroidea</taxon>
        <taxon>Aspidochirotacea</taxon>
        <taxon>Aspidochirotida</taxon>
        <taxon>Stichopodidae</taxon>
        <taxon>Apostichopus</taxon>
    </lineage>
</organism>
<dbReference type="Proteomes" id="UP000230750">
    <property type="component" value="Unassembled WGS sequence"/>
</dbReference>
<gene>
    <name evidence="3" type="ORF">BSL78_25426</name>
</gene>
<dbReference type="PANTHER" id="PTHR14096:SF28">
    <property type="entry name" value="APOLIPOPROTEIN L, 1-RELATED"/>
    <property type="match status" value="1"/>
</dbReference>
<accession>A0A2G8JPW2</accession>
<sequence>MCIWRHSPLILFNNDDLETMVSSEENVQKLAKNLNISQVVGSTAGVAGGVATIVGFALAPFTFGTSIALTAIGLTLSLSGATVSIGATVVNINGKKAIRRNLDIIFLKYLRLGKSMGKLVQLYVQLSDILAQLPRFQNTMELTEAMGDKIGSLNKIKHDVSVLQVAFEPLPDKVENLLAIMENLSKVAVDVLEQMHNNPDNRDEVIQTFAPVTVKEAVDRIARYHEQQSTLLSDFILRFFWYTDANDGTTAHPTEMDITMDSGSGLLIPRAKYAIILDTMRIAMDLADDVFLTAAESLKVISKIGIVIAAIGIFIDVGVLTKSLIDLSNGSKEPLSVRFRNWRLHMELINSIPGIQRRNQ</sequence>
<comment type="caution">
    <text evidence="3">The sequence shown here is derived from an EMBL/GenBank/DDBJ whole genome shotgun (WGS) entry which is preliminary data.</text>
</comment>
<dbReference type="GO" id="GO:0016020">
    <property type="term" value="C:membrane"/>
    <property type="evidence" value="ECO:0007669"/>
    <property type="project" value="TreeGrafter"/>
</dbReference>
<feature type="transmembrane region" description="Helical" evidence="2">
    <location>
        <begin position="39"/>
        <end position="61"/>
    </location>
</feature>
<dbReference type="STRING" id="307972.A0A2G8JPW2"/>
<keyword evidence="2" id="KW-0472">Membrane</keyword>
<proteinExistence type="inferred from homology"/>
<evidence type="ECO:0000313" key="4">
    <source>
        <dbReference type="Proteomes" id="UP000230750"/>
    </source>
</evidence>
<evidence type="ECO:0000256" key="1">
    <source>
        <dbReference type="ARBA" id="ARBA00010090"/>
    </source>
</evidence>
<feature type="transmembrane region" description="Helical" evidence="2">
    <location>
        <begin position="67"/>
        <end position="90"/>
    </location>
</feature>
<keyword evidence="2" id="KW-1133">Transmembrane helix</keyword>
<dbReference type="GO" id="GO:0042157">
    <property type="term" value="P:lipoprotein metabolic process"/>
    <property type="evidence" value="ECO:0007669"/>
    <property type="project" value="InterPro"/>
</dbReference>
<dbReference type="PANTHER" id="PTHR14096">
    <property type="entry name" value="APOLIPOPROTEIN L"/>
    <property type="match status" value="1"/>
</dbReference>
<dbReference type="GO" id="GO:0006869">
    <property type="term" value="P:lipid transport"/>
    <property type="evidence" value="ECO:0007669"/>
    <property type="project" value="InterPro"/>
</dbReference>
<reference evidence="3 4" key="1">
    <citation type="journal article" date="2017" name="PLoS Biol.">
        <title>The sea cucumber genome provides insights into morphological evolution and visceral regeneration.</title>
        <authorList>
            <person name="Zhang X."/>
            <person name="Sun L."/>
            <person name="Yuan J."/>
            <person name="Sun Y."/>
            <person name="Gao Y."/>
            <person name="Zhang L."/>
            <person name="Li S."/>
            <person name="Dai H."/>
            <person name="Hamel J.F."/>
            <person name="Liu C."/>
            <person name="Yu Y."/>
            <person name="Liu S."/>
            <person name="Lin W."/>
            <person name="Guo K."/>
            <person name="Jin S."/>
            <person name="Xu P."/>
            <person name="Storey K.B."/>
            <person name="Huan P."/>
            <person name="Zhang T."/>
            <person name="Zhou Y."/>
            <person name="Zhang J."/>
            <person name="Lin C."/>
            <person name="Li X."/>
            <person name="Xing L."/>
            <person name="Huo D."/>
            <person name="Sun M."/>
            <person name="Wang L."/>
            <person name="Mercier A."/>
            <person name="Li F."/>
            <person name="Yang H."/>
            <person name="Xiang J."/>
        </authorList>
    </citation>
    <scope>NUCLEOTIDE SEQUENCE [LARGE SCALE GENOMIC DNA]</scope>
    <source>
        <strain evidence="3">Shaxun</strain>
        <tissue evidence="3">Muscle</tissue>
    </source>
</reference>
<keyword evidence="4" id="KW-1185">Reference proteome</keyword>
<evidence type="ECO:0000256" key="2">
    <source>
        <dbReference type="SAM" id="Phobius"/>
    </source>
</evidence>
<comment type="similarity">
    <text evidence="1">Belongs to the apolipoprotein L family.</text>
</comment>
<dbReference type="AlphaFoldDB" id="A0A2G8JPW2"/>